<protein>
    <submittedName>
        <fullName evidence="3">Uncharacterized protein</fullName>
    </submittedName>
</protein>
<dbReference type="RefSeq" id="WP_271314035.1">
    <property type="nucleotide sequence ID" value="NZ_JAAGKO020000013.1"/>
</dbReference>
<organism evidence="3">
    <name type="scientific">Streptantibioticus silvisoli</name>
    <dbReference type="NCBI Taxonomy" id="2705255"/>
    <lineage>
        <taxon>Bacteria</taxon>
        <taxon>Bacillati</taxon>
        <taxon>Actinomycetota</taxon>
        <taxon>Actinomycetes</taxon>
        <taxon>Kitasatosporales</taxon>
        <taxon>Streptomycetaceae</taxon>
        <taxon>Streptantibioticus</taxon>
    </lineage>
</organism>
<dbReference type="EMBL" id="JABXJJ020000001">
    <property type="protein sequence ID" value="MDI5967817.1"/>
    <property type="molecule type" value="Genomic_DNA"/>
</dbReference>
<evidence type="ECO:0000313" key="3">
    <source>
        <dbReference type="EMBL" id="MDI5967817.1"/>
    </source>
</evidence>
<proteinExistence type="predicted"/>
<sequence>MITRSTASRLAVLGAAALLTAAGAGVAAAAVPDPVPVGPNQSFSGTVNGQATSAAIRTDCGGPIVVGETGHPVAGQSVAAVLGGSSTAPGGYTGTVGHSLLVTLDAATSTADGVIGTTTNYYVPLAIPTTLTVPCSGTGTVVFTPGPTSATARAATVTVAFLPVGVTAGN</sequence>
<gene>
    <name evidence="2" type="ORF">POF43_011970</name>
    <name evidence="3" type="ORF">POF50_000355</name>
</gene>
<reference evidence="3 4" key="1">
    <citation type="submission" date="2023-05" db="EMBL/GenBank/DDBJ databases">
        <title>Streptantibioticus silvisoli sp. nov., acidotolerant actinomycetes 1 from pine litter.</title>
        <authorList>
            <person name="Swiecimska M."/>
            <person name="Golinska P."/>
            <person name="Sangal V."/>
            <person name="Wachnowicz B."/>
            <person name="Goodfellow M."/>
        </authorList>
    </citation>
    <scope>NUCLEOTIDE SEQUENCE</scope>
    <source>
        <strain evidence="3">SL13</strain>
        <strain evidence="2 4">SL54</strain>
    </source>
</reference>
<feature type="chain" id="PRO_5041659961" evidence="1">
    <location>
        <begin position="30"/>
        <end position="170"/>
    </location>
</feature>
<evidence type="ECO:0000313" key="4">
    <source>
        <dbReference type="Proteomes" id="UP001156398"/>
    </source>
</evidence>
<keyword evidence="1" id="KW-0732">Signal</keyword>
<dbReference type="EMBL" id="JAAGKO020000013">
    <property type="protein sequence ID" value="MDI5963418.1"/>
    <property type="molecule type" value="Genomic_DNA"/>
</dbReference>
<evidence type="ECO:0000313" key="2">
    <source>
        <dbReference type="EMBL" id="MDI5963418.1"/>
    </source>
</evidence>
<dbReference type="AlphaFoldDB" id="A0AA90H025"/>
<keyword evidence="4" id="KW-1185">Reference proteome</keyword>
<accession>A0AA90H025</accession>
<feature type="signal peptide" evidence="1">
    <location>
        <begin position="1"/>
        <end position="29"/>
    </location>
</feature>
<evidence type="ECO:0000256" key="1">
    <source>
        <dbReference type="SAM" id="SignalP"/>
    </source>
</evidence>
<dbReference type="Proteomes" id="UP001156398">
    <property type="component" value="Unassembled WGS sequence"/>
</dbReference>
<comment type="caution">
    <text evidence="3">The sequence shown here is derived from an EMBL/GenBank/DDBJ whole genome shotgun (WGS) entry which is preliminary data.</text>
</comment>
<name>A0AA90H025_9ACTN</name>